<comment type="pathway">
    <text evidence="2">Amino-acid biosynthesis; L-serine biosynthesis; L-serine from 3-phospho-D-glycerate: step 2/3.</text>
</comment>
<accession>A0A381T087</accession>
<proteinExistence type="inferred from homology"/>
<gene>
    <name evidence="13" type="ORF">METZ01_LOCUS62496</name>
</gene>
<evidence type="ECO:0000256" key="1">
    <source>
        <dbReference type="ARBA" id="ARBA00001933"/>
    </source>
</evidence>
<dbReference type="InterPro" id="IPR022278">
    <property type="entry name" value="Pser_aminoTfrase"/>
</dbReference>
<evidence type="ECO:0000259" key="12">
    <source>
        <dbReference type="Pfam" id="PF00266"/>
    </source>
</evidence>
<organism evidence="13">
    <name type="scientific">marine metagenome</name>
    <dbReference type="NCBI Taxonomy" id="408172"/>
    <lineage>
        <taxon>unclassified sequences</taxon>
        <taxon>metagenomes</taxon>
        <taxon>ecological metagenomes</taxon>
    </lineage>
</organism>
<evidence type="ECO:0000256" key="7">
    <source>
        <dbReference type="ARBA" id="ARBA00022679"/>
    </source>
</evidence>
<dbReference type="Gene3D" id="3.40.640.10">
    <property type="entry name" value="Type I PLP-dependent aspartate aminotransferase-like (Major domain)"/>
    <property type="match status" value="1"/>
</dbReference>
<dbReference type="UniPathway" id="UPA00135">
    <property type="reaction ID" value="UER00197"/>
</dbReference>
<reference evidence="13" key="1">
    <citation type="submission" date="2018-05" db="EMBL/GenBank/DDBJ databases">
        <authorList>
            <person name="Lanie J.A."/>
            <person name="Ng W.-L."/>
            <person name="Kazmierczak K.M."/>
            <person name="Andrzejewski T.M."/>
            <person name="Davidsen T.M."/>
            <person name="Wayne K.J."/>
            <person name="Tettelin H."/>
            <person name="Glass J.I."/>
            <person name="Rusch D."/>
            <person name="Podicherti R."/>
            <person name="Tsui H.-C.T."/>
            <person name="Winkler M.E."/>
        </authorList>
    </citation>
    <scope>NUCLEOTIDE SEQUENCE</scope>
</reference>
<dbReference type="InterPro" id="IPR015424">
    <property type="entry name" value="PyrdxlP-dep_Trfase"/>
</dbReference>
<dbReference type="HAMAP" id="MF_00160">
    <property type="entry name" value="SerC_aminotrans_5"/>
    <property type="match status" value="1"/>
</dbReference>
<dbReference type="GO" id="GO:0030170">
    <property type="term" value="F:pyridoxal phosphate binding"/>
    <property type="evidence" value="ECO:0007669"/>
    <property type="project" value="TreeGrafter"/>
</dbReference>
<evidence type="ECO:0000256" key="9">
    <source>
        <dbReference type="ARBA" id="ARBA00023299"/>
    </source>
</evidence>
<sequence>MTTAPHHSPARVHNFCAGPCTLPTSILEEVRDELLDFDGIGMSLLEDSHRAPPYDAVHGAALADFRSLAGVPDDYAVLFLQGGATLQFAQVPMNLLADGETASYVNTGAWGKKALGDGRKVTDLHEAWTGADEGFTRMPSADEFDIALGSRYLHMTTNETIGGIRFPGYPTVDLPMVGDMSSDFLSRPIDWGRFDLVYGGIQKNLGPAGMAVVVVKRELLGRSGRDLPSSLDYAVQDANDSLANTPPMFSIWVMGKVLKWMISNGGLDEFERRATERAALLYGAIDDSDGWYRSPVDEDSRSHMNIVFRLPDEDLEERFVAEAAEADMVNLKGHRSVGGIRASVYNAMPLGSVETLVSFMADFRAANA</sequence>
<comment type="cofactor">
    <cofactor evidence="1">
        <name>pyridoxal 5'-phosphate</name>
        <dbReference type="ChEBI" id="CHEBI:597326"/>
    </cofactor>
</comment>
<evidence type="ECO:0000256" key="6">
    <source>
        <dbReference type="ARBA" id="ARBA00022605"/>
    </source>
</evidence>
<name>A0A381T087_9ZZZZ</name>
<evidence type="ECO:0000256" key="11">
    <source>
        <dbReference type="ARBA" id="ARBA00049007"/>
    </source>
</evidence>
<evidence type="ECO:0000256" key="8">
    <source>
        <dbReference type="ARBA" id="ARBA00022898"/>
    </source>
</evidence>
<dbReference type="GO" id="GO:0005737">
    <property type="term" value="C:cytoplasm"/>
    <property type="evidence" value="ECO:0007669"/>
    <property type="project" value="TreeGrafter"/>
</dbReference>
<dbReference type="PANTHER" id="PTHR43247">
    <property type="entry name" value="PHOSPHOSERINE AMINOTRANSFERASE"/>
    <property type="match status" value="1"/>
</dbReference>
<comment type="catalytic activity">
    <reaction evidence="11">
        <text>O-phospho-L-serine + 2-oxoglutarate = 3-phosphooxypyruvate + L-glutamate</text>
        <dbReference type="Rhea" id="RHEA:14329"/>
        <dbReference type="ChEBI" id="CHEBI:16810"/>
        <dbReference type="ChEBI" id="CHEBI:18110"/>
        <dbReference type="ChEBI" id="CHEBI:29985"/>
        <dbReference type="ChEBI" id="CHEBI:57524"/>
        <dbReference type="EC" id="2.6.1.52"/>
    </reaction>
</comment>
<evidence type="ECO:0000256" key="10">
    <source>
        <dbReference type="ARBA" id="ARBA00047630"/>
    </source>
</evidence>
<feature type="domain" description="Aminotransferase class V" evidence="12">
    <location>
        <begin position="13"/>
        <end position="355"/>
    </location>
</feature>
<dbReference type="EMBL" id="UINC01003836">
    <property type="protein sequence ID" value="SVA09642.1"/>
    <property type="molecule type" value="Genomic_DNA"/>
</dbReference>
<keyword evidence="7" id="KW-0808">Transferase</keyword>
<keyword evidence="5" id="KW-0032">Aminotransferase</keyword>
<keyword evidence="8" id="KW-0663">Pyridoxal phosphate</keyword>
<evidence type="ECO:0000256" key="5">
    <source>
        <dbReference type="ARBA" id="ARBA00022576"/>
    </source>
</evidence>
<dbReference type="FunFam" id="3.90.1150.10:FF:000006">
    <property type="entry name" value="Phosphoserine aminotransferase"/>
    <property type="match status" value="1"/>
</dbReference>
<evidence type="ECO:0000256" key="3">
    <source>
        <dbReference type="ARBA" id="ARBA00006904"/>
    </source>
</evidence>
<dbReference type="PIRSF" id="PIRSF000525">
    <property type="entry name" value="SerC"/>
    <property type="match status" value="1"/>
</dbReference>
<dbReference type="InterPro" id="IPR015422">
    <property type="entry name" value="PyrdxlP-dep_Trfase_small"/>
</dbReference>
<dbReference type="NCBIfam" id="TIGR01364">
    <property type="entry name" value="serC_1"/>
    <property type="match status" value="1"/>
</dbReference>
<dbReference type="GO" id="GO:0006564">
    <property type="term" value="P:L-serine biosynthetic process"/>
    <property type="evidence" value="ECO:0007669"/>
    <property type="project" value="UniProtKB-KW"/>
</dbReference>
<dbReference type="NCBIfam" id="NF003764">
    <property type="entry name" value="PRK05355.1"/>
    <property type="match status" value="1"/>
</dbReference>
<dbReference type="InterPro" id="IPR015421">
    <property type="entry name" value="PyrdxlP-dep_Trfase_major"/>
</dbReference>
<dbReference type="AlphaFoldDB" id="A0A381T087"/>
<dbReference type="FunFam" id="3.40.640.10:FF:000010">
    <property type="entry name" value="Phosphoserine aminotransferase"/>
    <property type="match status" value="1"/>
</dbReference>
<dbReference type="EC" id="2.6.1.52" evidence="4"/>
<comment type="similarity">
    <text evidence="3">Belongs to the class-V pyridoxal-phosphate-dependent aminotransferase family. SerC subfamily.</text>
</comment>
<dbReference type="InterPro" id="IPR000192">
    <property type="entry name" value="Aminotrans_V_dom"/>
</dbReference>
<keyword evidence="6" id="KW-0028">Amino-acid biosynthesis</keyword>
<dbReference type="GO" id="GO:0004648">
    <property type="term" value="F:O-phospho-L-serine:2-oxoglutarate aminotransferase activity"/>
    <property type="evidence" value="ECO:0007669"/>
    <property type="project" value="UniProtKB-EC"/>
</dbReference>
<keyword evidence="9" id="KW-0718">Serine biosynthesis</keyword>
<protein>
    <recommendedName>
        <fullName evidence="4">phosphoserine transaminase</fullName>
        <ecNumber evidence="4">2.6.1.52</ecNumber>
    </recommendedName>
</protein>
<evidence type="ECO:0000256" key="4">
    <source>
        <dbReference type="ARBA" id="ARBA00013030"/>
    </source>
</evidence>
<evidence type="ECO:0000256" key="2">
    <source>
        <dbReference type="ARBA" id="ARBA00005099"/>
    </source>
</evidence>
<dbReference type="PANTHER" id="PTHR43247:SF1">
    <property type="entry name" value="PHOSPHOSERINE AMINOTRANSFERASE"/>
    <property type="match status" value="1"/>
</dbReference>
<evidence type="ECO:0000313" key="13">
    <source>
        <dbReference type="EMBL" id="SVA09642.1"/>
    </source>
</evidence>
<comment type="catalytic activity">
    <reaction evidence="10">
        <text>4-(phosphooxy)-L-threonine + 2-oxoglutarate = (R)-3-hydroxy-2-oxo-4-phosphooxybutanoate + L-glutamate</text>
        <dbReference type="Rhea" id="RHEA:16573"/>
        <dbReference type="ChEBI" id="CHEBI:16810"/>
        <dbReference type="ChEBI" id="CHEBI:29985"/>
        <dbReference type="ChEBI" id="CHEBI:58452"/>
        <dbReference type="ChEBI" id="CHEBI:58538"/>
        <dbReference type="EC" id="2.6.1.52"/>
    </reaction>
</comment>
<dbReference type="SUPFAM" id="SSF53383">
    <property type="entry name" value="PLP-dependent transferases"/>
    <property type="match status" value="1"/>
</dbReference>
<dbReference type="Pfam" id="PF00266">
    <property type="entry name" value="Aminotran_5"/>
    <property type="match status" value="1"/>
</dbReference>
<dbReference type="Gene3D" id="3.90.1150.10">
    <property type="entry name" value="Aspartate Aminotransferase, domain 1"/>
    <property type="match status" value="1"/>
</dbReference>